<evidence type="ECO:0000256" key="2">
    <source>
        <dbReference type="ARBA" id="ARBA00006679"/>
    </source>
</evidence>
<evidence type="ECO:0000313" key="9">
    <source>
        <dbReference type="Proteomes" id="UP000305848"/>
    </source>
</evidence>
<keyword evidence="4 7" id="KW-0812">Transmembrane</keyword>
<dbReference type="Pfam" id="PF07681">
    <property type="entry name" value="DoxX"/>
    <property type="match status" value="1"/>
</dbReference>
<reference evidence="8 9" key="1">
    <citation type="submission" date="2019-05" db="EMBL/GenBank/DDBJ databases">
        <title>Panacibacter sp. strain 17mud1-8 Genome sequencing and assembly.</title>
        <authorList>
            <person name="Chhetri G."/>
        </authorList>
    </citation>
    <scope>NUCLEOTIDE SEQUENCE [LARGE SCALE GENOMIC DNA]</scope>
    <source>
        <strain evidence="8 9">17mud1-8</strain>
    </source>
</reference>
<dbReference type="PANTHER" id="PTHR33452">
    <property type="entry name" value="OXIDOREDUCTASE CATD-RELATED"/>
    <property type="match status" value="1"/>
</dbReference>
<dbReference type="PANTHER" id="PTHR33452:SF1">
    <property type="entry name" value="INNER MEMBRANE PROTEIN YPHA-RELATED"/>
    <property type="match status" value="1"/>
</dbReference>
<feature type="transmembrane region" description="Helical" evidence="7">
    <location>
        <begin position="120"/>
        <end position="141"/>
    </location>
</feature>
<sequence length="162" mass="16992">MKKLLATNPQNNTALIARLALGIVLFPHGAQKLLGWFGGYGFDGTMGFLTGGAGLPYIIALLVILIEFFGALFLIFGFATRLAATGVIGSFTGVVATSHLNNGFFMNWYEQAGQGEGLEYFVLLFGLAIIALIAGGGRASVDAAITTKSVEKNRASTNQALA</sequence>
<dbReference type="RefSeq" id="WP_137262041.1">
    <property type="nucleotide sequence ID" value="NZ_SZQL01000009.1"/>
</dbReference>
<name>A0A4U3KZ56_9BACT</name>
<feature type="transmembrane region" description="Helical" evidence="7">
    <location>
        <begin position="54"/>
        <end position="75"/>
    </location>
</feature>
<evidence type="ECO:0000313" key="8">
    <source>
        <dbReference type="EMBL" id="TKK67938.1"/>
    </source>
</evidence>
<evidence type="ECO:0000256" key="5">
    <source>
        <dbReference type="ARBA" id="ARBA00022989"/>
    </source>
</evidence>
<keyword evidence="3" id="KW-1003">Cell membrane</keyword>
<dbReference type="GO" id="GO:0005886">
    <property type="term" value="C:plasma membrane"/>
    <property type="evidence" value="ECO:0007669"/>
    <property type="project" value="UniProtKB-SubCell"/>
</dbReference>
<protein>
    <submittedName>
        <fullName evidence="8">DoxX family protein</fullName>
    </submittedName>
</protein>
<keyword evidence="9" id="KW-1185">Reference proteome</keyword>
<gene>
    <name evidence="8" type="ORF">FC093_12020</name>
</gene>
<evidence type="ECO:0000256" key="1">
    <source>
        <dbReference type="ARBA" id="ARBA00004651"/>
    </source>
</evidence>
<keyword evidence="6 7" id="KW-0472">Membrane</keyword>
<comment type="subcellular location">
    <subcellularLocation>
        <location evidence="1">Cell membrane</location>
        <topology evidence="1">Multi-pass membrane protein</topology>
    </subcellularLocation>
</comment>
<dbReference type="AlphaFoldDB" id="A0A4U3KZ56"/>
<dbReference type="EMBL" id="SZQL01000009">
    <property type="protein sequence ID" value="TKK67938.1"/>
    <property type="molecule type" value="Genomic_DNA"/>
</dbReference>
<evidence type="ECO:0000256" key="4">
    <source>
        <dbReference type="ARBA" id="ARBA00022692"/>
    </source>
</evidence>
<dbReference type="InterPro" id="IPR032808">
    <property type="entry name" value="DoxX"/>
</dbReference>
<comment type="similarity">
    <text evidence="2">Belongs to the DoxX family.</text>
</comment>
<dbReference type="Proteomes" id="UP000305848">
    <property type="component" value="Unassembled WGS sequence"/>
</dbReference>
<accession>A0A4U3KZ56</accession>
<proteinExistence type="inferred from homology"/>
<dbReference type="OrthoDB" id="346004at2"/>
<organism evidence="8 9">
    <name type="scientific">Ilyomonas limi</name>
    <dbReference type="NCBI Taxonomy" id="2575867"/>
    <lineage>
        <taxon>Bacteria</taxon>
        <taxon>Pseudomonadati</taxon>
        <taxon>Bacteroidota</taxon>
        <taxon>Chitinophagia</taxon>
        <taxon>Chitinophagales</taxon>
        <taxon>Chitinophagaceae</taxon>
        <taxon>Ilyomonas</taxon>
    </lineage>
</organism>
<feature type="transmembrane region" description="Helical" evidence="7">
    <location>
        <begin position="82"/>
        <end position="100"/>
    </location>
</feature>
<evidence type="ECO:0000256" key="7">
    <source>
        <dbReference type="SAM" id="Phobius"/>
    </source>
</evidence>
<evidence type="ECO:0000256" key="3">
    <source>
        <dbReference type="ARBA" id="ARBA00022475"/>
    </source>
</evidence>
<comment type="caution">
    <text evidence="8">The sequence shown here is derived from an EMBL/GenBank/DDBJ whole genome shotgun (WGS) entry which is preliminary data.</text>
</comment>
<dbReference type="InterPro" id="IPR051907">
    <property type="entry name" value="DoxX-like_oxidoreductase"/>
</dbReference>
<evidence type="ECO:0000256" key="6">
    <source>
        <dbReference type="ARBA" id="ARBA00023136"/>
    </source>
</evidence>
<keyword evidence="5 7" id="KW-1133">Transmembrane helix</keyword>